<dbReference type="NCBIfam" id="TIGR01856">
    <property type="entry name" value="hisJ_fam"/>
    <property type="match status" value="1"/>
</dbReference>
<dbReference type="SMART" id="SM00481">
    <property type="entry name" value="POLIIIAc"/>
    <property type="match status" value="1"/>
</dbReference>
<dbReference type="InterPro" id="IPR010140">
    <property type="entry name" value="Histidinol_P_phosphatase_HisJ"/>
</dbReference>
<evidence type="ECO:0000313" key="11">
    <source>
        <dbReference type="Proteomes" id="UP000623678"/>
    </source>
</evidence>
<evidence type="ECO:0000259" key="9">
    <source>
        <dbReference type="SMART" id="SM00481"/>
    </source>
</evidence>
<dbReference type="InterPro" id="IPR004013">
    <property type="entry name" value="PHP_dom"/>
</dbReference>
<feature type="domain" description="Polymerase/histidinol phosphatase N-terminal" evidence="9">
    <location>
        <begin position="6"/>
        <end position="91"/>
    </location>
</feature>
<evidence type="ECO:0000256" key="1">
    <source>
        <dbReference type="ARBA" id="ARBA00004970"/>
    </source>
</evidence>
<dbReference type="EMBL" id="JACRTD010000004">
    <property type="protein sequence ID" value="MBC8585183.1"/>
    <property type="molecule type" value="Genomic_DNA"/>
</dbReference>
<evidence type="ECO:0000256" key="2">
    <source>
        <dbReference type="ARBA" id="ARBA00009152"/>
    </source>
</evidence>
<dbReference type="GO" id="GO:0005737">
    <property type="term" value="C:cytoplasm"/>
    <property type="evidence" value="ECO:0007669"/>
    <property type="project" value="TreeGrafter"/>
</dbReference>
<dbReference type="Pfam" id="PF02811">
    <property type="entry name" value="PHP"/>
    <property type="match status" value="1"/>
</dbReference>
<keyword evidence="11" id="KW-1185">Reference proteome</keyword>
<dbReference type="InterPro" id="IPR016195">
    <property type="entry name" value="Pol/histidinol_Pase-like"/>
</dbReference>
<keyword evidence="5 8" id="KW-0378">Hydrolase</keyword>
<dbReference type="PANTHER" id="PTHR21039:SF0">
    <property type="entry name" value="HISTIDINOL-PHOSPHATASE"/>
    <property type="match status" value="1"/>
</dbReference>
<dbReference type="SUPFAM" id="SSF89550">
    <property type="entry name" value="PHP domain-like"/>
    <property type="match status" value="1"/>
</dbReference>
<dbReference type="GO" id="GO:0004401">
    <property type="term" value="F:histidinol-phosphatase activity"/>
    <property type="evidence" value="ECO:0007669"/>
    <property type="project" value="UniProtKB-UniRule"/>
</dbReference>
<evidence type="ECO:0000256" key="5">
    <source>
        <dbReference type="ARBA" id="ARBA00022801"/>
    </source>
</evidence>
<evidence type="ECO:0000256" key="3">
    <source>
        <dbReference type="ARBA" id="ARBA00013085"/>
    </source>
</evidence>
<dbReference type="GO" id="GO:0000105">
    <property type="term" value="P:L-histidine biosynthetic process"/>
    <property type="evidence" value="ECO:0007669"/>
    <property type="project" value="UniProtKB-UniRule"/>
</dbReference>
<dbReference type="Gene3D" id="3.20.20.140">
    <property type="entry name" value="Metal-dependent hydrolases"/>
    <property type="match status" value="1"/>
</dbReference>
<comment type="pathway">
    <text evidence="1 8">Amino-acid biosynthesis; L-histidine biosynthesis; L-histidine from 5-phospho-alpha-D-ribose 1-diphosphate: step 8/9.</text>
</comment>
<evidence type="ECO:0000256" key="4">
    <source>
        <dbReference type="ARBA" id="ARBA00022605"/>
    </source>
</evidence>
<comment type="similarity">
    <text evidence="2 8">Belongs to the PHP hydrolase family. HisK subfamily.</text>
</comment>
<sequence length="271" mass="31182">MGKVITDYHMHSQFSADAHTTMEEMCRSAVEHGLKEIVFTDHFEFYDHDFTGYREDEEVFFDEYFREIERCRGLFEGKLRILSGVEAGQGQIDPEYAETILGRYPFDYRIGSLHKLHNVDLAETEYYPDSLDSLARYNLQQLSRLAQVGQFDCMGHVDLMKRYTARVGLSINFMDYREELTEIFKIIIQRGKGIEINTSGLRQDVKEAFPSLEIVRLYRECGGEILTIGSDSHYARDVAAGLENAREIALAAGFTQLATFHGRKCSFYSIV</sequence>
<reference evidence="10" key="1">
    <citation type="submission" date="2020-08" db="EMBL/GenBank/DDBJ databases">
        <title>Genome public.</title>
        <authorList>
            <person name="Liu C."/>
            <person name="Sun Q."/>
        </authorList>
    </citation>
    <scope>NUCLEOTIDE SEQUENCE</scope>
    <source>
        <strain evidence="10">NSJ-64</strain>
    </source>
</reference>
<dbReference type="PANTHER" id="PTHR21039">
    <property type="entry name" value="HISTIDINOL PHOSPHATASE-RELATED"/>
    <property type="match status" value="1"/>
</dbReference>
<dbReference type="InterPro" id="IPR003141">
    <property type="entry name" value="Pol/His_phosphatase_N"/>
</dbReference>
<comment type="catalytic activity">
    <reaction evidence="7 8">
        <text>L-histidinol phosphate + H2O = L-histidinol + phosphate</text>
        <dbReference type="Rhea" id="RHEA:14465"/>
        <dbReference type="ChEBI" id="CHEBI:15377"/>
        <dbReference type="ChEBI" id="CHEBI:43474"/>
        <dbReference type="ChEBI" id="CHEBI:57699"/>
        <dbReference type="ChEBI" id="CHEBI:57980"/>
        <dbReference type="EC" id="3.1.3.15"/>
    </reaction>
</comment>
<dbReference type="RefSeq" id="WP_262394971.1">
    <property type="nucleotide sequence ID" value="NZ_JACRTD010000004.1"/>
</dbReference>
<organism evidence="10 11">
    <name type="scientific">Youxingia wuxianensis</name>
    <dbReference type="NCBI Taxonomy" id="2763678"/>
    <lineage>
        <taxon>Bacteria</taxon>
        <taxon>Bacillati</taxon>
        <taxon>Bacillota</taxon>
        <taxon>Clostridia</taxon>
        <taxon>Eubacteriales</taxon>
        <taxon>Oscillospiraceae</taxon>
        <taxon>Youxingia</taxon>
    </lineage>
</organism>
<dbReference type="Proteomes" id="UP000623678">
    <property type="component" value="Unassembled WGS sequence"/>
</dbReference>
<evidence type="ECO:0000256" key="6">
    <source>
        <dbReference type="ARBA" id="ARBA00023102"/>
    </source>
</evidence>
<protein>
    <recommendedName>
        <fullName evidence="3 8">Histidinol-phosphatase</fullName>
        <shortName evidence="8">HolPase</shortName>
        <ecNumber evidence="3 8">3.1.3.15</ecNumber>
    </recommendedName>
</protein>
<dbReference type="EC" id="3.1.3.15" evidence="3 8"/>
<evidence type="ECO:0000256" key="7">
    <source>
        <dbReference type="ARBA" id="ARBA00049158"/>
    </source>
</evidence>
<name>A0A926EKQ4_9FIRM</name>
<keyword evidence="4 8" id="KW-0028">Amino-acid biosynthesis</keyword>
<keyword evidence="6 8" id="KW-0368">Histidine biosynthesis</keyword>
<gene>
    <name evidence="10" type="ORF">H8705_06260</name>
</gene>
<comment type="caution">
    <text evidence="10">The sequence shown here is derived from an EMBL/GenBank/DDBJ whole genome shotgun (WGS) entry which is preliminary data.</text>
</comment>
<evidence type="ECO:0000256" key="8">
    <source>
        <dbReference type="RuleBase" id="RU366003"/>
    </source>
</evidence>
<accession>A0A926EKQ4</accession>
<dbReference type="AlphaFoldDB" id="A0A926EKQ4"/>
<proteinExistence type="inferred from homology"/>
<evidence type="ECO:0000313" key="10">
    <source>
        <dbReference type="EMBL" id="MBC8585183.1"/>
    </source>
</evidence>